<keyword evidence="2" id="KW-1185">Reference proteome</keyword>
<protein>
    <submittedName>
        <fullName evidence="1">Pilus assembly protein CpaB</fullName>
    </submittedName>
</protein>
<evidence type="ECO:0000313" key="1">
    <source>
        <dbReference type="EMBL" id="MBM7592194.1"/>
    </source>
</evidence>
<dbReference type="RefSeq" id="WP_204519945.1">
    <property type="nucleotide sequence ID" value="NZ_BAABIN010000032.1"/>
</dbReference>
<evidence type="ECO:0000313" key="2">
    <source>
        <dbReference type="Proteomes" id="UP000717624"/>
    </source>
</evidence>
<name>A0A938Y1H1_9BACL</name>
<sequence length="241" mass="26510">MTISPIRLVAALLLAVCLGCGAYMILKPQTFHYLKLREGEVVEAGTLLKEEQIEQGVLVLGSMFAKQSTPLPNLIPWEEAESYLALPLSRQVAGPMPLFVNDFAQQDEKGLSQLQDETWTGMSIPVDNIIGVTPYLEIGDYVHLFASFEDEEGAHSGLLFKNMPVVALQRELDGEIPRLVAVTIAVKLDEAVLLTHAIHYGKIHLAKAALVGEKRSGIGDSAFAQALMRTKKRWSSEEEPE</sequence>
<dbReference type="AlphaFoldDB" id="A0A938Y1H1"/>
<dbReference type="EMBL" id="JAFBEB010000021">
    <property type="protein sequence ID" value="MBM7592194.1"/>
    <property type="molecule type" value="Genomic_DNA"/>
</dbReference>
<dbReference type="Proteomes" id="UP000717624">
    <property type="component" value="Unassembled WGS sequence"/>
</dbReference>
<accession>A0A938Y1H1</accession>
<proteinExistence type="predicted"/>
<comment type="caution">
    <text evidence="1">The sequence shown here is derived from an EMBL/GenBank/DDBJ whole genome shotgun (WGS) entry which is preliminary data.</text>
</comment>
<gene>
    <name evidence="1" type="ORF">JOD01_003856</name>
</gene>
<organism evidence="1 2">
    <name type="scientific">Brevibacillus fulvus</name>
    <dbReference type="NCBI Taxonomy" id="1125967"/>
    <lineage>
        <taxon>Bacteria</taxon>
        <taxon>Bacillati</taxon>
        <taxon>Bacillota</taxon>
        <taxon>Bacilli</taxon>
        <taxon>Bacillales</taxon>
        <taxon>Paenibacillaceae</taxon>
        <taxon>Brevibacillus</taxon>
    </lineage>
</organism>
<reference evidence="1" key="1">
    <citation type="submission" date="2021-01" db="EMBL/GenBank/DDBJ databases">
        <title>Genomic Encyclopedia of Type Strains, Phase IV (KMG-IV): sequencing the most valuable type-strain genomes for metagenomic binning, comparative biology and taxonomic classification.</title>
        <authorList>
            <person name="Goeker M."/>
        </authorList>
    </citation>
    <scope>NUCLEOTIDE SEQUENCE</scope>
    <source>
        <strain evidence="1">DSM 25523</strain>
    </source>
</reference>